<sequence length="420" mass="48586">MQKVELLAPGKNFKAIKAASKYADSIYFGVKKFNMRMRSDNIALNDLPMIIDYCHVNNLKAYLTTNILVYDNELNELREILEEAKNAGINGVIIHDFAAIQIAKEFKLPFHISTQCNVSNSLAAHYFEEIGADRIILARELSLEKIKEIKRNLTKMGVEVFIHGAMCASVSGRCYFSQDICGSEEKSANRGNCEQPCRRRWWVRAESGHEYIYDGVRFMNSRDLCTIAYIPKLIEANIDAFKIEGRMRHPHYVEVVVKSYREAIEAYYNGTFTKKKVGKWVTELKKVYNRGFTPGFYFKRMTEDGHQHKSPTNLSHYRYIKVGQIEKYSQRTGFANITLDNGYLTQNDDLIIMGKYTDTYIHQEAKKIKFKEKVVNKTPRGTKEKPILAELKIDGKAINNGEDKIYVFTDRTYKKRKYSL</sequence>
<evidence type="ECO:0000256" key="1">
    <source>
        <dbReference type="ARBA" id="ARBA00022670"/>
    </source>
</evidence>
<dbReference type="PANTHER" id="PTHR30217">
    <property type="entry name" value="PEPTIDASE U32 FAMILY"/>
    <property type="match status" value="1"/>
</dbReference>
<comment type="caution">
    <text evidence="4">The sequence shown here is derived from an EMBL/GenBank/DDBJ whole genome shotgun (WGS) entry which is preliminary data.</text>
</comment>
<evidence type="ECO:0000313" key="4">
    <source>
        <dbReference type="EMBL" id="KKN36312.1"/>
    </source>
</evidence>
<organism evidence="4">
    <name type="scientific">marine sediment metagenome</name>
    <dbReference type="NCBI Taxonomy" id="412755"/>
    <lineage>
        <taxon>unclassified sequences</taxon>
        <taxon>metagenomes</taxon>
        <taxon>ecological metagenomes</taxon>
    </lineage>
</organism>
<evidence type="ECO:0000256" key="2">
    <source>
        <dbReference type="ARBA" id="ARBA00022801"/>
    </source>
</evidence>
<dbReference type="GO" id="GO:0006508">
    <property type="term" value="P:proteolysis"/>
    <property type="evidence" value="ECO:0007669"/>
    <property type="project" value="UniProtKB-KW"/>
</dbReference>
<keyword evidence="2" id="KW-0378">Hydrolase</keyword>
<keyword evidence="1" id="KW-0645">Protease</keyword>
<comment type="similarity">
    <text evidence="3">Belongs to the peptidase U32 family.</text>
</comment>
<dbReference type="EMBL" id="LAZR01001974">
    <property type="protein sequence ID" value="KKN36312.1"/>
    <property type="molecule type" value="Genomic_DNA"/>
</dbReference>
<dbReference type="Pfam" id="PF01136">
    <property type="entry name" value="Peptidase_U32"/>
    <property type="match status" value="1"/>
</dbReference>
<dbReference type="AlphaFoldDB" id="A0A0F9QH59"/>
<reference evidence="4" key="1">
    <citation type="journal article" date="2015" name="Nature">
        <title>Complex archaea that bridge the gap between prokaryotes and eukaryotes.</title>
        <authorList>
            <person name="Spang A."/>
            <person name="Saw J.H."/>
            <person name="Jorgensen S.L."/>
            <person name="Zaremba-Niedzwiedzka K."/>
            <person name="Martijn J."/>
            <person name="Lind A.E."/>
            <person name="van Eijk R."/>
            <person name="Schleper C."/>
            <person name="Guy L."/>
            <person name="Ettema T.J."/>
        </authorList>
    </citation>
    <scope>NUCLEOTIDE SEQUENCE</scope>
</reference>
<dbReference type="InterPro" id="IPR001539">
    <property type="entry name" value="Peptidase_U32"/>
</dbReference>
<protein>
    <recommendedName>
        <fullName evidence="5">Peptidase family U32 C-terminal domain-containing protein</fullName>
    </recommendedName>
</protein>
<gene>
    <name evidence="4" type="ORF">LCGC14_0774910</name>
</gene>
<name>A0A0F9QH59_9ZZZZ</name>
<dbReference type="InterPro" id="IPR051454">
    <property type="entry name" value="RNA/ubiquinone_mod_enzymes"/>
</dbReference>
<dbReference type="PANTHER" id="PTHR30217:SF6">
    <property type="entry name" value="TRNA HYDROXYLATION PROTEIN P"/>
    <property type="match status" value="1"/>
</dbReference>
<dbReference type="GO" id="GO:0008233">
    <property type="term" value="F:peptidase activity"/>
    <property type="evidence" value="ECO:0007669"/>
    <property type="project" value="UniProtKB-KW"/>
</dbReference>
<proteinExistence type="inferred from homology"/>
<accession>A0A0F9QH59</accession>
<evidence type="ECO:0000256" key="3">
    <source>
        <dbReference type="ARBA" id="ARBA00038374"/>
    </source>
</evidence>
<evidence type="ECO:0008006" key="5">
    <source>
        <dbReference type="Google" id="ProtNLM"/>
    </source>
</evidence>